<gene>
    <name evidence="1" type="ORF">B1812_18055</name>
</gene>
<accession>A0A1W6MYL3</accession>
<evidence type="ECO:0008006" key="3">
    <source>
        <dbReference type="Google" id="ProtNLM"/>
    </source>
</evidence>
<protein>
    <recommendedName>
        <fullName evidence="3">3-oxoacyl-ACP synthase</fullName>
    </recommendedName>
</protein>
<dbReference type="Pfam" id="PF14384">
    <property type="entry name" value="BrnA_antitoxin"/>
    <property type="match status" value="1"/>
</dbReference>
<dbReference type="OrthoDB" id="361944at2"/>
<proteinExistence type="predicted"/>
<evidence type="ECO:0000313" key="1">
    <source>
        <dbReference type="EMBL" id="ARN82680.1"/>
    </source>
</evidence>
<evidence type="ECO:0000313" key="2">
    <source>
        <dbReference type="Proteomes" id="UP000193978"/>
    </source>
</evidence>
<dbReference type="AlphaFoldDB" id="A0A1W6MYL3"/>
<dbReference type="InterPro" id="IPR025528">
    <property type="entry name" value="BrnA_antitoxin"/>
</dbReference>
<dbReference type="Proteomes" id="UP000193978">
    <property type="component" value="Chromosome"/>
</dbReference>
<sequence length="108" mass="12411">MAKKERIVRFTDNELRAKQACGEDQSDWKRAAAMTEAEIEAAVAEDPDEAGMTVDWSRAAVELPHPKATLNMRIDRDVLEFFRNQGKGYQTKINAVLRSYMEQARHER</sequence>
<dbReference type="EMBL" id="CP019948">
    <property type="protein sequence ID" value="ARN82680.1"/>
    <property type="molecule type" value="Genomic_DNA"/>
</dbReference>
<reference evidence="1 2" key="1">
    <citation type="submission" date="2017-02" db="EMBL/GenBank/DDBJ databases">
        <authorList>
            <person name="Peterson S.W."/>
        </authorList>
    </citation>
    <scope>NUCLEOTIDE SEQUENCE [LARGE SCALE GENOMIC DNA]</scope>
    <source>
        <strain evidence="1 2">S285</strain>
    </source>
</reference>
<name>A0A1W6MYL3_9HYPH</name>
<dbReference type="RefSeq" id="WP_085772813.1">
    <property type="nucleotide sequence ID" value="NZ_AP027149.1"/>
</dbReference>
<dbReference type="KEGG" id="mbry:B1812_18055"/>
<organism evidence="1 2">
    <name type="scientific">Methylocystis bryophila</name>
    <dbReference type="NCBI Taxonomy" id="655015"/>
    <lineage>
        <taxon>Bacteria</taxon>
        <taxon>Pseudomonadati</taxon>
        <taxon>Pseudomonadota</taxon>
        <taxon>Alphaproteobacteria</taxon>
        <taxon>Hyphomicrobiales</taxon>
        <taxon>Methylocystaceae</taxon>
        <taxon>Methylocystis</taxon>
    </lineage>
</organism>
<keyword evidence="2" id="KW-1185">Reference proteome</keyword>
<dbReference type="STRING" id="655015.B1812_18055"/>